<dbReference type="Proteomes" id="UP001054945">
    <property type="component" value="Unassembled WGS sequence"/>
</dbReference>
<feature type="region of interest" description="Disordered" evidence="1">
    <location>
        <begin position="197"/>
        <end position="216"/>
    </location>
</feature>
<feature type="compositionally biased region" description="Gly residues" evidence="1">
    <location>
        <begin position="204"/>
        <end position="216"/>
    </location>
</feature>
<feature type="compositionally biased region" description="Polar residues" evidence="1">
    <location>
        <begin position="118"/>
        <end position="141"/>
    </location>
</feature>
<sequence length="216" mass="24471">MADSNPTNPSQAKPKNKSRQQRHKEAEKQTRKLAPNGRKQQKPNEHDPHMLKLNQTKGGARGDQSKEFEPRNKGATNILRKKYLEAQTRITKDPISPAQRNKLRRHQDLERSGRHENQGASNIFSKKNIQARNPENFQSPQGPKWLPERPKMADIDTTCTISMTINGRQDQRWRPVSLKILTKSLSLNLNNHRSDRCDRARAIGGPGEGGRGPGGK</sequence>
<evidence type="ECO:0000313" key="3">
    <source>
        <dbReference type="Proteomes" id="UP001054945"/>
    </source>
</evidence>
<reference evidence="2 3" key="1">
    <citation type="submission" date="2021-06" db="EMBL/GenBank/DDBJ databases">
        <title>Caerostris extrusa draft genome.</title>
        <authorList>
            <person name="Kono N."/>
            <person name="Arakawa K."/>
        </authorList>
    </citation>
    <scope>NUCLEOTIDE SEQUENCE [LARGE SCALE GENOMIC DNA]</scope>
</reference>
<feature type="compositionally biased region" description="Basic and acidic residues" evidence="1">
    <location>
        <begin position="63"/>
        <end position="72"/>
    </location>
</feature>
<evidence type="ECO:0000256" key="1">
    <source>
        <dbReference type="SAM" id="MobiDB-lite"/>
    </source>
</evidence>
<proteinExistence type="predicted"/>
<organism evidence="2 3">
    <name type="scientific">Caerostris extrusa</name>
    <name type="common">Bark spider</name>
    <name type="synonym">Caerostris bankana</name>
    <dbReference type="NCBI Taxonomy" id="172846"/>
    <lineage>
        <taxon>Eukaryota</taxon>
        <taxon>Metazoa</taxon>
        <taxon>Ecdysozoa</taxon>
        <taxon>Arthropoda</taxon>
        <taxon>Chelicerata</taxon>
        <taxon>Arachnida</taxon>
        <taxon>Araneae</taxon>
        <taxon>Araneomorphae</taxon>
        <taxon>Entelegynae</taxon>
        <taxon>Araneoidea</taxon>
        <taxon>Araneidae</taxon>
        <taxon>Caerostris</taxon>
    </lineage>
</organism>
<protein>
    <submittedName>
        <fullName evidence="2">Uncharacterized protein</fullName>
    </submittedName>
</protein>
<name>A0AAV4X4K5_CAEEX</name>
<feature type="compositionally biased region" description="Basic and acidic residues" evidence="1">
    <location>
        <begin position="106"/>
        <end position="117"/>
    </location>
</feature>
<gene>
    <name evidence="2" type="ORF">CEXT_103251</name>
</gene>
<dbReference type="EMBL" id="BPLR01017226">
    <property type="protein sequence ID" value="GIY89593.1"/>
    <property type="molecule type" value="Genomic_DNA"/>
</dbReference>
<evidence type="ECO:0000313" key="2">
    <source>
        <dbReference type="EMBL" id="GIY89593.1"/>
    </source>
</evidence>
<feature type="compositionally biased region" description="Polar residues" evidence="1">
    <location>
        <begin position="1"/>
        <end position="13"/>
    </location>
</feature>
<dbReference type="AlphaFoldDB" id="A0AAV4X4K5"/>
<feature type="region of interest" description="Disordered" evidence="1">
    <location>
        <begin position="1"/>
        <end position="149"/>
    </location>
</feature>
<keyword evidence="3" id="KW-1185">Reference proteome</keyword>
<comment type="caution">
    <text evidence="2">The sequence shown here is derived from an EMBL/GenBank/DDBJ whole genome shotgun (WGS) entry which is preliminary data.</text>
</comment>
<accession>A0AAV4X4K5</accession>